<reference evidence="1" key="1">
    <citation type="journal article" date="2022" name="bioRxiv">
        <title>Sequencing and chromosome-scale assembly of the giantPleurodeles waltlgenome.</title>
        <authorList>
            <person name="Brown T."/>
            <person name="Elewa A."/>
            <person name="Iarovenko S."/>
            <person name="Subramanian E."/>
            <person name="Araus A.J."/>
            <person name="Petzold A."/>
            <person name="Susuki M."/>
            <person name="Suzuki K.-i.T."/>
            <person name="Hayashi T."/>
            <person name="Toyoda A."/>
            <person name="Oliveira C."/>
            <person name="Osipova E."/>
            <person name="Leigh N.D."/>
            <person name="Simon A."/>
            <person name="Yun M.H."/>
        </authorList>
    </citation>
    <scope>NUCLEOTIDE SEQUENCE</scope>
    <source>
        <strain evidence="1">20211129_DDA</strain>
        <tissue evidence="1">Liver</tissue>
    </source>
</reference>
<dbReference type="EMBL" id="JANPWB010000012">
    <property type="protein sequence ID" value="KAJ1119604.1"/>
    <property type="molecule type" value="Genomic_DNA"/>
</dbReference>
<sequence>MVSTELSHLGADHPKLSDRVKTTVEELTSLGTQQLSHKTQIAHLTYKVQRLEYRVEDAEGLSRCTNVGIIGLLDGAEEADMVAFLEP</sequence>
<gene>
    <name evidence="1" type="ORF">NDU88_007789</name>
</gene>
<keyword evidence="2" id="KW-1185">Reference proteome</keyword>
<organism evidence="1 2">
    <name type="scientific">Pleurodeles waltl</name>
    <name type="common">Iberian ribbed newt</name>
    <dbReference type="NCBI Taxonomy" id="8319"/>
    <lineage>
        <taxon>Eukaryota</taxon>
        <taxon>Metazoa</taxon>
        <taxon>Chordata</taxon>
        <taxon>Craniata</taxon>
        <taxon>Vertebrata</taxon>
        <taxon>Euteleostomi</taxon>
        <taxon>Amphibia</taxon>
        <taxon>Batrachia</taxon>
        <taxon>Caudata</taxon>
        <taxon>Salamandroidea</taxon>
        <taxon>Salamandridae</taxon>
        <taxon>Pleurodelinae</taxon>
        <taxon>Pleurodeles</taxon>
    </lineage>
</organism>
<name>A0AAV7NX99_PLEWA</name>
<proteinExistence type="predicted"/>
<comment type="caution">
    <text evidence="1">The sequence shown here is derived from an EMBL/GenBank/DDBJ whole genome shotgun (WGS) entry which is preliminary data.</text>
</comment>
<dbReference type="AlphaFoldDB" id="A0AAV7NX99"/>
<evidence type="ECO:0000313" key="1">
    <source>
        <dbReference type="EMBL" id="KAJ1119604.1"/>
    </source>
</evidence>
<accession>A0AAV7NX99</accession>
<protein>
    <submittedName>
        <fullName evidence="1">Uncharacterized protein</fullName>
    </submittedName>
</protein>
<evidence type="ECO:0000313" key="2">
    <source>
        <dbReference type="Proteomes" id="UP001066276"/>
    </source>
</evidence>
<dbReference type="Proteomes" id="UP001066276">
    <property type="component" value="Chromosome 8"/>
</dbReference>